<dbReference type="PATRIC" id="fig|121290.4.peg.1919"/>
<feature type="transmembrane region" description="Helical" evidence="1">
    <location>
        <begin position="12"/>
        <end position="31"/>
    </location>
</feature>
<dbReference type="OrthoDB" id="7277252at2"/>
<gene>
    <name evidence="2" type="ORF">APY04_3267</name>
</gene>
<keyword evidence="1" id="KW-0812">Transmembrane</keyword>
<keyword evidence="1" id="KW-1133">Transmembrane helix</keyword>
<evidence type="ECO:0000313" key="2">
    <source>
        <dbReference type="EMBL" id="KWT64375.1"/>
    </source>
</evidence>
<protein>
    <submittedName>
        <fullName evidence="2">Uncharacterized protein</fullName>
    </submittedName>
</protein>
<accession>A0A120CTC2</accession>
<dbReference type="EMBL" id="LMTR01000092">
    <property type="protein sequence ID" value="KWT64375.1"/>
    <property type="molecule type" value="Genomic_DNA"/>
</dbReference>
<keyword evidence="3" id="KW-1185">Reference proteome</keyword>
<comment type="caution">
    <text evidence="2">The sequence shown here is derived from an EMBL/GenBank/DDBJ whole genome shotgun (WGS) entry which is preliminary data.</text>
</comment>
<feature type="transmembrane region" description="Helical" evidence="1">
    <location>
        <begin position="51"/>
        <end position="71"/>
    </location>
</feature>
<evidence type="ECO:0000313" key="3">
    <source>
        <dbReference type="Proteomes" id="UP000059074"/>
    </source>
</evidence>
<dbReference type="AlphaFoldDB" id="A0A120CTC2"/>
<reference evidence="2 3" key="1">
    <citation type="submission" date="2015-10" db="EMBL/GenBank/DDBJ databases">
        <title>Transcriptomic analysis of a linuron degrading triple-species bacterial consortium.</title>
        <authorList>
            <person name="Albers P."/>
        </authorList>
    </citation>
    <scope>NUCLEOTIDE SEQUENCE [LARGE SCALE GENOMIC DNA]</scope>
    <source>
        <strain evidence="2 3">WDL6</strain>
    </source>
</reference>
<dbReference type="STRING" id="121290.APY04_3267"/>
<name>A0A120CTC2_HYPSL</name>
<sequence>MIFPSGRLVHVAAGFSVWAIIFALIYGMQGVGCRLDWDKVILFDTLSLQRIQLVAVYVVGLCVLMTIYACLSKHKGGPEQKAPRRFVTAVAVYGALAAFAAASLSFVGVMWLTAC</sequence>
<proteinExistence type="predicted"/>
<feature type="transmembrane region" description="Helical" evidence="1">
    <location>
        <begin position="92"/>
        <end position="114"/>
    </location>
</feature>
<dbReference type="RefSeq" id="WP_068464668.1">
    <property type="nucleotide sequence ID" value="NZ_LMTR01000092.1"/>
</dbReference>
<evidence type="ECO:0000256" key="1">
    <source>
        <dbReference type="SAM" id="Phobius"/>
    </source>
</evidence>
<keyword evidence="1" id="KW-0472">Membrane</keyword>
<dbReference type="Proteomes" id="UP000059074">
    <property type="component" value="Unassembled WGS sequence"/>
</dbReference>
<organism evidence="2 3">
    <name type="scientific">Hyphomicrobium sulfonivorans</name>
    <dbReference type="NCBI Taxonomy" id="121290"/>
    <lineage>
        <taxon>Bacteria</taxon>
        <taxon>Pseudomonadati</taxon>
        <taxon>Pseudomonadota</taxon>
        <taxon>Alphaproteobacteria</taxon>
        <taxon>Hyphomicrobiales</taxon>
        <taxon>Hyphomicrobiaceae</taxon>
        <taxon>Hyphomicrobium</taxon>
    </lineage>
</organism>